<keyword evidence="4" id="KW-0378">Hydrolase</keyword>
<dbReference type="AlphaFoldDB" id="A0AAW7M8Q5"/>
<keyword evidence="5" id="KW-1185">Reference proteome</keyword>
<dbReference type="PROSITE" id="PS51257">
    <property type="entry name" value="PROKAR_LIPOPROTEIN"/>
    <property type="match status" value="1"/>
</dbReference>
<keyword evidence="2" id="KW-0732">Signal</keyword>
<feature type="region of interest" description="Disordered" evidence="1">
    <location>
        <begin position="25"/>
        <end position="50"/>
    </location>
</feature>
<keyword evidence="4" id="KW-0326">Glycosidase</keyword>
<gene>
    <name evidence="4" type="ORF">QQX10_03470</name>
</gene>
<dbReference type="Proteomes" id="UP001172737">
    <property type="component" value="Unassembled WGS sequence"/>
</dbReference>
<accession>A0AAW7M8Q5</accession>
<organism evidence="4 5">
    <name type="scientific">Demequina lignilytica</name>
    <dbReference type="NCBI Taxonomy" id="3051663"/>
    <lineage>
        <taxon>Bacteria</taxon>
        <taxon>Bacillati</taxon>
        <taxon>Actinomycetota</taxon>
        <taxon>Actinomycetes</taxon>
        <taxon>Micrococcales</taxon>
        <taxon>Demequinaceae</taxon>
        <taxon>Demequina</taxon>
    </lineage>
</organism>
<dbReference type="GO" id="GO:0016798">
    <property type="term" value="F:hydrolase activity, acting on glycosyl bonds"/>
    <property type="evidence" value="ECO:0007669"/>
    <property type="project" value="UniProtKB-KW"/>
</dbReference>
<proteinExistence type="predicted"/>
<evidence type="ECO:0000313" key="5">
    <source>
        <dbReference type="Proteomes" id="UP001172737"/>
    </source>
</evidence>
<dbReference type="RefSeq" id="WP_301118293.1">
    <property type="nucleotide sequence ID" value="NZ_JAUHPX010000002.1"/>
</dbReference>
<protein>
    <submittedName>
        <fullName evidence="4">Phosphodiester glycosidase family protein</fullName>
    </submittedName>
</protein>
<reference evidence="4" key="1">
    <citation type="submission" date="2023-06" db="EMBL/GenBank/DDBJ databases">
        <title>Sysu t00039.</title>
        <authorList>
            <person name="Gao L."/>
            <person name="Fang B.-Z."/>
            <person name="Li W.-J."/>
        </authorList>
    </citation>
    <scope>NUCLEOTIDE SEQUENCE</scope>
    <source>
        <strain evidence="4">SYSU T00039</strain>
    </source>
</reference>
<dbReference type="Pfam" id="PF09992">
    <property type="entry name" value="NAGPA"/>
    <property type="match status" value="1"/>
</dbReference>
<comment type="caution">
    <text evidence="4">The sequence shown here is derived from an EMBL/GenBank/DDBJ whole genome shotgun (WGS) entry which is preliminary data.</text>
</comment>
<evidence type="ECO:0000256" key="2">
    <source>
        <dbReference type="SAM" id="SignalP"/>
    </source>
</evidence>
<feature type="chain" id="PRO_5043409404" evidence="2">
    <location>
        <begin position="25"/>
        <end position="275"/>
    </location>
</feature>
<feature type="domain" description="Phosphodiester glycosidase" evidence="3">
    <location>
        <begin position="106"/>
        <end position="250"/>
    </location>
</feature>
<dbReference type="InterPro" id="IPR018711">
    <property type="entry name" value="NAGPA"/>
</dbReference>
<sequence>MLRARSIVALAAAALLAGCSGATAPDASTATPTAASPAASASSMSAPTASDEPAAIVGTLSNPEVDGHRFAVLTLPLEEWEVRVDWPQEDDGTDLAVYLADHPEIAALTNAGIFSDDLRPGGLLVSDGEVLRDLNLADGGGNFHLKPNAVFAVHDDGTAEVVDSTAYDPAGVTYATQSGPALVLDGEIHPEFREGSVNTAVRSGVGVSPDGTTVHLALSLGFVNLWDFATLFRDVLGCDDALYLDGQISQLWITGAPEPTPYLGPYAGVIAVYPR</sequence>
<evidence type="ECO:0000313" key="4">
    <source>
        <dbReference type="EMBL" id="MDN4487221.1"/>
    </source>
</evidence>
<dbReference type="EMBL" id="JAUHPX010000002">
    <property type="protein sequence ID" value="MDN4487221.1"/>
    <property type="molecule type" value="Genomic_DNA"/>
</dbReference>
<name>A0AAW7M8Q5_9MICO</name>
<feature type="signal peptide" evidence="2">
    <location>
        <begin position="1"/>
        <end position="24"/>
    </location>
</feature>
<evidence type="ECO:0000256" key="1">
    <source>
        <dbReference type="SAM" id="MobiDB-lite"/>
    </source>
</evidence>
<evidence type="ECO:0000259" key="3">
    <source>
        <dbReference type="Pfam" id="PF09992"/>
    </source>
</evidence>